<evidence type="ECO:0000259" key="5">
    <source>
        <dbReference type="PROSITE" id="PS51669"/>
    </source>
</evidence>
<comment type="similarity">
    <text evidence="1">Belongs to the prokaryotic molybdopterin-containing oxidoreductase family.</text>
</comment>
<keyword evidence="2" id="KW-0479">Metal-binding</keyword>
<dbReference type="Proteomes" id="UP001166291">
    <property type="component" value="Unassembled WGS sequence"/>
</dbReference>
<keyword evidence="7" id="KW-1185">Reference proteome</keyword>
<evidence type="ECO:0000313" key="7">
    <source>
        <dbReference type="Proteomes" id="UP001166291"/>
    </source>
</evidence>
<evidence type="ECO:0000256" key="3">
    <source>
        <dbReference type="ARBA" id="ARBA00023004"/>
    </source>
</evidence>
<accession>A0ABS6VSB6</accession>
<dbReference type="Pfam" id="PF00384">
    <property type="entry name" value="Molybdopterin"/>
    <property type="match status" value="1"/>
</dbReference>
<keyword evidence="4" id="KW-0411">Iron-sulfur</keyword>
<dbReference type="InterPro" id="IPR006657">
    <property type="entry name" value="MoPterin_dinucl-bd_dom"/>
</dbReference>
<proteinExistence type="inferred from homology"/>
<comment type="caution">
    <text evidence="6">The sequence shown here is derived from an EMBL/GenBank/DDBJ whole genome shotgun (WGS) entry which is preliminary data.</text>
</comment>
<keyword evidence="3" id="KW-0408">Iron</keyword>
<dbReference type="InterPro" id="IPR006656">
    <property type="entry name" value="Mopterin_OxRdtase"/>
</dbReference>
<evidence type="ECO:0000256" key="4">
    <source>
        <dbReference type="ARBA" id="ARBA00023014"/>
    </source>
</evidence>
<evidence type="ECO:0000256" key="1">
    <source>
        <dbReference type="ARBA" id="ARBA00010312"/>
    </source>
</evidence>
<dbReference type="RefSeq" id="WP_219043438.1">
    <property type="nucleotide sequence ID" value="NZ_JAHWDQ010000002.1"/>
</dbReference>
<organism evidence="6 7">
    <name type="scientific">Zhongshania aquimaris</name>
    <dbReference type="NCBI Taxonomy" id="2857107"/>
    <lineage>
        <taxon>Bacteria</taxon>
        <taxon>Pseudomonadati</taxon>
        <taxon>Pseudomonadota</taxon>
        <taxon>Gammaproteobacteria</taxon>
        <taxon>Cellvibrionales</taxon>
        <taxon>Spongiibacteraceae</taxon>
        <taxon>Zhongshania</taxon>
    </lineage>
</organism>
<feature type="domain" description="4Fe-4S Mo/W bis-MGD-type" evidence="5">
    <location>
        <begin position="1"/>
        <end position="57"/>
    </location>
</feature>
<sequence length="724" mass="79405">MKTSYTVCGICEQACGLKVSSENNQVLKIEPDKENTFSWRDYCIKGAKAHLALTHPKRITKPMKRVGDHYVESSYEEAISNIGSRFNAIIDKHGANAVGSYTGNPNGFNFGSALFQAMFLDAIGTESRFWVGSVDQNALHVVSENLYGNPWVSLQADIDYCDYFLLIGTNPQISGMCWIGYSPDGWKRVLARKDAGAELVIVDPRTTECASKASQHISPLPETDWALVLAMIKLIFDNNWDNAPSQHLHGLATLKSHAQSADLNALSQLCDIPLDTIYRLAEKFAKAPRAMAIGRTGVSQGRNGVLALWLVQALNLITNRVEQEGGVYYAVGVLDLLAAGDKLFPKSDAVSRVRGNKNVAGSHSLAELPDEITTSGEGQIRALIMNSGNPVVSGPDGDKLDAALSQLECFVVIDQFQRESHRHADWLIPGDHFLERSEINPLLQALSPAPRAQISRAAVELPEGMRYEWEFLRDLTINMNKPFVMGKQWLNPVVKATVKLANWTGNKSHGFSPMWLSRVLVKSGGMFKWKDIIKAEHGLGSVDTRPQFGALFKKLSTANGKVNIAPEIFVQTLVERLNEKPADTSVYPLQLIGRRRMKMMNSWSVETSMSGMKEQEMSGGTIEINIADGEKLGIIDGQTVTVSSATNQLQAKAKLSKDIRCGVAVMEHGWGHRTFDPKTGEGTYNGGVNRNILVSNTDLDPLSRVPRLNGTRVNVTSAVSGINA</sequence>
<evidence type="ECO:0000313" key="6">
    <source>
        <dbReference type="EMBL" id="MBW2941192.1"/>
    </source>
</evidence>
<dbReference type="SMART" id="SM00926">
    <property type="entry name" value="Molybdop_Fe4S4"/>
    <property type="match status" value="1"/>
</dbReference>
<name>A0ABS6VSB6_9GAMM</name>
<reference evidence="6" key="1">
    <citation type="submission" date="2021-07" db="EMBL/GenBank/DDBJ databases">
        <title>Zhongshania sp. CAU 1632 isolated from seawater.</title>
        <authorList>
            <person name="Kim W."/>
        </authorList>
    </citation>
    <scope>NUCLEOTIDE SEQUENCE</scope>
    <source>
        <strain evidence="6">CAU 1632</strain>
    </source>
</reference>
<dbReference type="Pfam" id="PF04879">
    <property type="entry name" value="Molybdop_Fe4S4"/>
    <property type="match status" value="1"/>
</dbReference>
<gene>
    <name evidence="6" type="ORF">KXJ70_10405</name>
</gene>
<protein>
    <submittedName>
        <fullName evidence="6">Molybdopterin-dependent oxidoreductase</fullName>
    </submittedName>
</protein>
<dbReference type="InterPro" id="IPR006963">
    <property type="entry name" value="Mopterin_OxRdtase_4Fe-4S_dom"/>
</dbReference>
<evidence type="ECO:0000256" key="2">
    <source>
        <dbReference type="ARBA" id="ARBA00022723"/>
    </source>
</evidence>
<dbReference type="InterPro" id="IPR050612">
    <property type="entry name" value="Prok_Mopterin_Oxidored"/>
</dbReference>
<dbReference type="Pfam" id="PF01568">
    <property type="entry name" value="Molydop_binding"/>
    <property type="match status" value="1"/>
</dbReference>
<dbReference type="PANTHER" id="PTHR43742">
    <property type="entry name" value="TRIMETHYLAMINE-N-OXIDE REDUCTASE"/>
    <property type="match status" value="1"/>
</dbReference>
<dbReference type="EMBL" id="JAHWDQ010000002">
    <property type="protein sequence ID" value="MBW2941192.1"/>
    <property type="molecule type" value="Genomic_DNA"/>
</dbReference>
<dbReference type="PROSITE" id="PS51669">
    <property type="entry name" value="4FE4S_MOW_BIS_MGD"/>
    <property type="match status" value="1"/>
</dbReference>